<keyword evidence="5" id="KW-0234">DNA repair</keyword>
<dbReference type="GO" id="GO:0003677">
    <property type="term" value="F:DNA binding"/>
    <property type="evidence" value="ECO:0007669"/>
    <property type="project" value="InterPro"/>
</dbReference>
<dbReference type="EMBL" id="LVWG01000030">
    <property type="protein sequence ID" value="KZK74288.1"/>
    <property type="molecule type" value="Genomic_DNA"/>
</dbReference>
<dbReference type="SUPFAM" id="SSF51306">
    <property type="entry name" value="LexA/Signal peptidase"/>
    <property type="match status" value="1"/>
</dbReference>
<evidence type="ECO:0000313" key="9">
    <source>
        <dbReference type="EMBL" id="KZK74288.1"/>
    </source>
</evidence>
<dbReference type="InterPro" id="IPR050077">
    <property type="entry name" value="LexA_repressor"/>
</dbReference>
<reference evidence="9 10" key="1">
    <citation type="submission" date="2016-03" db="EMBL/GenBank/DDBJ databases">
        <title>Speciation and ecological success in dimly lit waters: horizontal gene transfer in a green sulfur bacteria bloom unveiled by metagenomic assembly.</title>
        <authorList>
            <person name="Llorens-Mares T."/>
            <person name="Liu Z."/>
            <person name="Allen L.Z."/>
            <person name="Rusch D.B."/>
            <person name="Craig M.T."/>
            <person name="Dupont C.L."/>
            <person name="Bryant D.A."/>
            <person name="Casamayor E.O."/>
        </authorList>
    </citation>
    <scope>NUCLEOTIDE SEQUENCE [LARGE SCALE GENOMIC DNA]</scope>
    <source>
        <strain evidence="9">CIII</strain>
    </source>
</reference>
<evidence type="ECO:0000256" key="4">
    <source>
        <dbReference type="ARBA" id="ARBA00022813"/>
    </source>
</evidence>
<accession>A0A165LQ19</accession>
<keyword evidence="2" id="KW-0227">DNA damage</keyword>
<dbReference type="InterPro" id="IPR015927">
    <property type="entry name" value="Peptidase_S24_S26A/B/C"/>
</dbReference>
<gene>
    <name evidence="9" type="ORF">A3K90_04935</name>
</gene>
<dbReference type="InterPro" id="IPR010982">
    <property type="entry name" value="Lambda_DNA-bd_dom_sf"/>
</dbReference>
<dbReference type="RefSeq" id="WP_303681615.1">
    <property type="nucleotide sequence ID" value="NZ_LVWG01000030.1"/>
</dbReference>
<evidence type="ECO:0000256" key="7">
    <source>
        <dbReference type="RuleBase" id="RU003991"/>
    </source>
</evidence>
<dbReference type="GO" id="GO:0006355">
    <property type="term" value="P:regulation of DNA-templated transcription"/>
    <property type="evidence" value="ECO:0007669"/>
    <property type="project" value="InterPro"/>
</dbReference>
<dbReference type="InterPro" id="IPR001387">
    <property type="entry name" value="Cro/C1-type_HTH"/>
</dbReference>
<protein>
    <submittedName>
        <fullName evidence="9">XRE family transcriptional regulator</fullName>
    </submittedName>
</protein>
<dbReference type="InterPro" id="IPR006197">
    <property type="entry name" value="Peptidase_S24_LexA"/>
</dbReference>
<keyword evidence="3 7" id="KW-0378">Hydrolase</keyword>
<dbReference type="Gene3D" id="1.10.260.40">
    <property type="entry name" value="lambda repressor-like DNA-binding domains"/>
    <property type="match status" value="1"/>
</dbReference>
<dbReference type="SUPFAM" id="SSF47413">
    <property type="entry name" value="lambda repressor-like DNA-binding domains"/>
    <property type="match status" value="1"/>
</dbReference>
<comment type="similarity">
    <text evidence="1 7">Belongs to the peptidase S24 family.</text>
</comment>
<dbReference type="GO" id="GO:0009432">
    <property type="term" value="P:SOS response"/>
    <property type="evidence" value="ECO:0007669"/>
    <property type="project" value="UniProtKB-KW"/>
</dbReference>
<dbReference type="PANTHER" id="PTHR33516">
    <property type="entry name" value="LEXA REPRESSOR"/>
    <property type="match status" value="1"/>
</dbReference>
<dbReference type="Proteomes" id="UP000076481">
    <property type="component" value="Unassembled WGS sequence"/>
</dbReference>
<dbReference type="AlphaFoldDB" id="A0A165LQ19"/>
<dbReference type="Gene3D" id="2.10.109.10">
    <property type="entry name" value="Umud Fragment, subunit A"/>
    <property type="match status" value="1"/>
</dbReference>
<evidence type="ECO:0000256" key="2">
    <source>
        <dbReference type="ARBA" id="ARBA00022763"/>
    </source>
</evidence>
<evidence type="ECO:0000256" key="5">
    <source>
        <dbReference type="ARBA" id="ARBA00023204"/>
    </source>
</evidence>
<dbReference type="PRINTS" id="PR00726">
    <property type="entry name" value="LEXASERPTASE"/>
</dbReference>
<keyword evidence="6" id="KW-0742">SOS response</keyword>
<dbReference type="CDD" id="cd06529">
    <property type="entry name" value="S24_LexA-like"/>
    <property type="match status" value="1"/>
</dbReference>
<proteinExistence type="inferred from homology"/>
<dbReference type="CDD" id="cd00093">
    <property type="entry name" value="HTH_XRE"/>
    <property type="match status" value="1"/>
</dbReference>
<dbReference type="Pfam" id="PF00717">
    <property type="entry name" value="Peptidase_S24"/>
    <property type="match status" value="1"/>
</dbReference>
<evidence type="ECO:0000259" key="8">
    <source>
        <dbReference type="PROSITE" id="PS50943"/>
    </source>
</evidence>
<evidence type="ECO:0000256" key="3">
    <source>
        <dbReference type="ARBA" id="ARBA00022801"/>
    </source>
</evidence>
<organism evidence="9 10">
    <name type="scientific">Pelodictyon luteolum</name>
    <dbReference type="NCBI Taxonomy" id="1100"/>
    <lineage>
        <taxon>Bacteria</taxon>
        <taxon>Pseudomonadati</taxon>
        <taxon>Chlorobiota</taxon>
        <taxon>Chlorobiia</taxon>
        <taxon>Chlorobiales</taxon>
        <taxon>Chlorobiaceae</taxon>
        <taxon>Chlorobium/Pelodictyon group</taxon>
        <taxon>Pelodictyon</taxon>
    </lineage>
</organism>
<dbReference type="PROSITE" id="PS50943">
    <property type="entry name" value="HTH_CROC1"/>
    <property type="match status" value="1"/>
</dbReference>
<dbReference type="GO" id="GO:0016787">
    <property type="term" value="F:hydrolase activity"/>
    <property type="evidence" value="ECO:0007669"/>
    <property type="project" value="UniProtKB-KW"/>
</dbReference>
<dbReference type="InterPro" id="IPR036286">
    <property type="entry name" value="LexA/Signal_pep-like_sf"/>
</dbReference>
<dbReference type="SMART" id="SM00530">
    <property type="entry name" value="HTH_XRE"/>
    <property type="match status" value="1"/>
</dbReference>
<comment type="caution">
    <text evidence="9">The sequence shown here is derived from an EMBL/GenBank/DDBJ whole genome shotgun (WGS) entry which is preliminary data.</text>
</comment>
<dbReference type="PANTHER" id="PTHR33516:SF2">
    <property type="entry name" value="LEXA REPRESSOR-RELATED"/>
    <property type="match status" value="1"/>
</dbReference>
<keyword evidence="4 7" id="KW-0068">Autocatalytic cleavage</keyword>
<dbReference type="GO" id="GO:0006281">
    <property type="term" value="P:DNA repair"/>
    <property type="evidence" value="ECO:0007669"/>
    <property type="project" value="UniProtKB-KW"/>
</dbReference>
<evidence type="ECO:0000256" key="6">
    <source>
        <dbReference type="ARBA" id="ARBA00023236"/>
    </source>
</evidence>
<name>A0A165LQ19_PELLU</name>
<evidence type="ECO:0000256" key="1">
    <source>
        <dbReference type="ARBA" id="ARBA00007484"/>
    </source>
</evidence>
<sequence length="242" mass="26159">MQQPSTLGERIRAVRLHCRETQEEFGRKIGISGNRVSELENGKGGTGAGVVQALCSAFSVSHQWLLSGMGEMLEEAEKPGDENNLSRRLLMLEEKVGRIIGTVDDEGIKNEAVVQVPLYASAVPAGIPAAAADEVESWLDFPRSWTRGKKNIYALTVSGDSMMDIGIMPGDTLLVEARETARDGQVVIASLNSEVTVKTLCISEGGAVALAPENRKYHPIPVPPDSDFRIMGVVLAAVRQYR</sequence>
<evidence type="ECO:0000313" key="10">
    <source>
        <dbReference type="Proteomes" id="UP000076481"/>
    </source>
</evidence>
<feature type="domain" description="HTH cro/C1-type" evidence="8">
    <location>
        <begin position="11"/>
        <end position="65"/>
    </location>
</feature>
<dbReference type="Pfam" id="PF01381">
    <property type="entry name" value="HTH_3"/>
    <property type="match status" value="1"/>
</dbReference>
<dbReference type="InterPro" id="IPR039418">
    <property type="entry name" value="LexA-like"/>
</dbReference>